<dbReference type="EMBL" id="DSZU01000073">
    <property type="protein sequence ID" value="HGV55286.1"/>
    <property type="molecule type" value="Genomic_DNA"/>
</dbReference>
<dbReference type="AlphaFoldDB" id="A0A832GNG4"/>
<evidence type="ECO:0000256" key="1">
    <source>
        <dbReference type="SAM" id="Phobius"/>
    </source>
</evidence>
<keyword evidence="1" id="KW-0472">Membrane</keyword>
<sequence length="149" mass="17364">MRREKRKVKYKGKGFLLLDILISAFILSGAIASAMYLIRVGFQYLEKIEEQNILSAKVPQAVNYLRKAAKLEEGEGVAFFGEGVELSWRATLVERLRVTKKTAEDEGTYTPYELYLYRVSFSLKRKEAFREFETFVLRYKMLIKLEDLS</sequence>
<proteinExistence type="predicted"/>
<feature type="transmembrane region" description="Helical" evidence="1">
    <location>
        <begin position="15"/>
        <end position="38"/>
    </location>
</feature>
<comment type="caution">
    <text evidence="2">The sequence shown here is derived from an EMBL/GenBank/DDBJ whole genome shotgun (WGS) entry which is preliminary data.</text>
</comment>
<keyword evidence="1" id="KW-1133">Transmembrane helix</keyword>
<evidence type="ECO:0000313" key="2">
    <source>
        <dbReference type="EMBL" id="HGV55286.1"/>
    </source>
</evidence>
<accession>A0A832GNG4</accession>
<gene>
    <name evidence="2" type="ORF">ENT73_04270</name>
</gene>
<protein>
    <recommendedName>
        <fullName evidence="3">Type II secretion system protein</fullName>
    </recommendedName>
</protein>
<reference evidence="2" key="1">
    <citation type="journal article" date="2020" name="mSystems">
        <title>Genome- and Community-Level Interaction Insights into Carbon Utilization and Element Cycling Functions of Hydrothermarchaeota in Hydrothermal Sediment.</title>
        <authorList>
            <person name="Zhou Z."/>
            <person name="Liu Y."/>
            <person name="Xu W."/>
            <person name="Pan J."/>
            <person name="Luo Z.H."/>
            <person name="Li M."/>
        </authorList>
    </citation>
    <scope>NUCLEOTIDE SEQUENCE [LARGE SCALE GENOMIC DNA]</scope>
    <source>
        <strain evidence="2">SpSt-605</strain>
    </source>
</reference>
<evidence type="ECO:0008006" key="3">
    <source>
        <dbReference type="Google" id="ProtNLM"/>
    </source>
</evidence>
<name>A0A832GNG4_9BACT</name>
<keyword evidence="1" id="KW-0812">Transmembrane</keyword>
<organism evidence="2">
    <name type="scientific">Caldimicrobium thiodismutans</name>
    <dbReference type="NCBI Taxonomy" id="1653476"/>
    <lineage>
        <taxon>Bacteria</taxon>
        <taxon>Pseudomonadati</taxon>
        <taxon>Thermodesulfobacteriota</taxon>
        <taxon>Thermodesulfobacteria</taxon>
        <taxon>Thermodesulfobacteriales</taxon>
        <taxon>Thermodesulfobacteriaceae</taxon>
        <taxon>Caldimicrobium</taxon>
    </lineage>
</organism>